<feature type="transmembrane region" description="Helical" evidence="2">
    <location>
        <begin position="209"/>
        <end position="229"/>
    </location>
</feature>
<evidence type="ECO:0000256" key="1">
    <source>
        <dbReference type="SAM" id="MobiDB-lite"/>
    </source>
</evidence>
<dbReference type="RefSeq" id="XP_062785671.1">
    <property type="nucleotide sequence ID" value="XM_062929620.1"/>
</dbReference>
<evidence type="ECO:0000313" key="4">
    <source>
        <dbReference type="Proteomes" id="UP001322277"/>
    </source>
</evidence>
<dbReference type="EMBL" id="CP137313">
    <property type="protein sequence ID" value="WQF88450.1"/>
    <property type="molecule type" value="Genomic_DNA"/>
</dbReference>
<proteinExistence type="predicted"/>
<accession>A0AAX4IZ37</accession>
<dbReference type="Proteomes" id="UP001322277">
    <property type="component" value="Chromosome 9"/>
</dbReference>
<reference evidence="4" key="1">
    <citation type="journal article" date="2023" name="bioRxiv">
        <title>Complete genome of the Medicago anthracnose fungus, Colletotrichum destructivum, reveals a mini-chromosome-like region within a core chromosome.</title>
        <authorList>
            <person name="Lapalu N."/>
            <person name="Simon A."/>
            <person name="Lu A."/>
            <person name="Plaumann P.-L."/>
            <person name="Amselem J."/>
            <person name="Pigne S."/>
            <person name="Auger A."/>
            <person name="Koch C."/>
            <person name="Dallery J.-F."/>
            <person name="O'Connell R.J."/>
        </authorList>
    </citation>
    <scope>NUCLEOTIDE SEQUENCE [LARGE SCALE GENOMIC DNA]</scope>
    <source>
        <strain evidence="4">CBS 520.97</strain>
    </source>
</reference>
<feature type="compositionally biased region" description="Basic and acidic residues" evidence="1">
    <location>
        <begin position="54"/>
        <end position="68"/>
    </location>
</feature>
<keyword evidence="2" id="KW-1133">Transmembrane helix</keyword>
<dbReference type="KEGG" id="cdet:87949964"/>
<dbReference type="GeneID" id="87949964"/>
<dbReference type="AlphaFoldDB" id="A0AAX4IZ37"/>
<name>A0AAX4IZ37_9PEZI</name>
<gene>
    <name evidence="3" type="ORF">CDEST_13464</name>
</gene>
<organism evidence="3 4">
    <name type="scientific">Colletotrichum destructivum</name>
    <dbReference type="NCBI Taxonomy" id="34406"/>
    <lineage>
        <taxon>Eukaryota</taxon>
        <taxon>Fungi</taxon>
        <taxon>Dikarya</taxon>
        <taxon>Ascomycota</taxon>
        <taxon>Pezizomycotina</taxon>
        <taxon>Sordariomycetes</taxon>
        <taxon>Hypocreomycetidae</taxon>
        <taxon>Glomerellales</taxon>
        <taxon>Glomerellaceae</taxon>
        <taxon>Colletotrichum</taxon>
        <taxon>Colletotrichum destructivum species complex</taxon>
    </lineage>
</organism>
<keyword evidence="4" id="KW-1185">Reference proteome</keyword>
<keyword evidence="2" id="KW-0812">Transmembrane</keyword>
<evidence type="ECO:0000313" key="3">
    <source>
        <dbReference type="EMBL" id="WQF88450.1"/>
    </source>
</evidence>
<evidence type="ECO:0000256" key="2">
    <source>
        <dbReference type="SAM" id="Phobius"/>
    </source>
</evidence>
<keyword evidence="2" id="KW-0472">Membrane</keyword>
<sequence>MKTSAVSRRFHSREPDANSLELSSLTLPLQEASQQIDSSPLHLSVGQPARKSQRRDPEQQDITERSEPDAETSLLNERRASKEEIPNRYSAPARWNALGFVGLCIIVPGTVVILAATAFLAYLWQSSMRARAGQSQGSHGGLWDLIVLSNWTSVTVTLTAAVVRVCLALQMGVLTGMIASLLIEKSGVPMGSALFVSILRAVSASPYHLVSRAALTTPFAIAVGLGVLLTGASQFTSTALLFDFDLANITTLKQTVVLPYGSSQPENPSVDGLDSPVGTLRGSKIWNSQPDTYFRFAEQKFPGPVSNVDVGVDVDDSGTTLRAILPFTSAVNRTKLRQYDGPAVVFDSRVACMRPVVQDLRLSIVDGGPLYRRIHHFDEVLIGGRWSTPKEPTSALETEYRRSLWPFNCVMLTPKAVEEAKYWPVSICAALGGSSTWDSIFAEMPGLRSTVLPMSKDRSRSIFHVFNTTGSIESWGKHLLTNEIPENGNYLATHSLEQLNWTSSEEGIWVHLRPPAGSINASVSISTCFTNLPGIFQHVEMSSDQDGAEPGLSWDRVNARYETAPIRDQYENLGDNTAVRDSRGILTLHPKTGWGFEEDERNMTETTKSRSRMPFSSVADGLPYMSLSGAQRDLEVLASGILVPGAFSPYAVHYAHAALFQDMAMTTGSLAQGLQGLFTVLRQMAYYEISPYFDMQSPASLILSNERLIPVRWTGFTVVVGMVFIHLVLLAVILVLFFKFTRLSWLGNVWMSLSQVVSLETQDLIDKSTDKLDKEVEKAIKGETSRAGTGSTERVRIKRNDLRGRSEVSY</sequence>
<feature type="transmembrane region" description="Helical" evidence="2">
    <location>
        <begin position="713"/>
        <end position="738"/>
    </location>
</feature>
<feature type="transmembrane region" description="Helical" evidence="2">
    <location>
        <begin position="161"/>
        <end position="183"/>
    </location>
</feature>
<feature type="region of interest" description="Disordered" evidence="1">
    <location>
        <begin position="33"/>
        <end position="79"/>
    </location>
</feature>
<protein>
    <submittedName>
        <fullName evidence="3">Uncharacterized protein</fullName>
    </submittedName>
</protein>
<feature type="transmembrane region" description="Helical" evidence="2">
    <location>
        <begin position="97"/>
        <end position="124"/>
    </location>
</feature>